<dbReference type="PROSITE" id="PS01124">
    <property type="entry name" value="HTH_ARAC_FAMILY_2"/>
    <property type="match status" value="1"/>
</dbReference>
<dbReference type="InterPro" id="IPR009057">
    <property type="entry name" value="Homeodomain-like_sf"/>
</dbReference>
<reference evidence="4 5" key="1">
    <citation type="submission" date="2017-09" db="EMBL/GenBank/DDBJ databases">
        <title>Sphingomonas ginsenosidimutans KACC 14949, whole genome shotgun sequence.</title>
        <authorList>
            <person name="Feng G."/>
            <person name="Zhu H."/>
        </authorList>
    </citation>
    <scope>NUCLEOTIDE SEQUENCE [LARGE SCALE GENOMIC DNA]</scope>
    <source>
        <strain evidence="4 5">KACC 14949</strain>
    </source>
</reference>
<dbReference type="NCBIfam" id="NF006902">
    <property type="entry name" value="PRK09393.1"/>
    <property type="match status" value="1"/>
</dbReference>
<evidence type="ECO:0000256" key="2">
    <source>
        <dbReference type="ARBA" id="ARBA00023163"/>
    </source>
</evidence>
<dbReference type="Pfam" id="PF01965">
    <property type="entry name" value="DJ-1_PfpI"/>
    <property type="match status" value="1"/>
</dbReference>
<dbReference type="EMBL" id="NWVD01000003">
    <property type="protein sequence ID" value="PCG08988.1"/>
    <property type="molecule type" value="Genomic_DNA"/>
</dbReference>
<evidence type="ECO:0000259" key="3">
    <source>
        <dbReference type="PROSITE" id="PS01124"/>
    </source>
</evidence>
<dbReference type="GO" id="GO:0003700">
    <property type="term" value="F:DNA-binding transcription factor activity"/>
    <property type="evidence" value="ECO:0007669"/>
    <property type="project" value="InterPro"/>
</dbReference>
<keyword evidence="2" id="KW-0804">Transcription</keyword>
<dbReference type="InterPro" id="IPR029062">
    <property type="entry name" value="Class_I_gatase-like"/>
</dbReference>
<feature type="domain" description="HTH araC/xylS-type" evidence="3">
    <location>
        <begin position="221"/>
        <end position="319"/>
    </location>
</feature>
<dbReference type="InterPro" id="IPR002818">
    <property type="entry name" value="DJ-1/PfpI"/>
</dbReference>
<dbReference type="PANTHER" id="PTHR43130">
    <property type="entry name" value="ARAC-FAMILY TRANSCRIPTIONAL REGULATOR"/>
    <property type="match status" value="1"/>
</dbReference>
<keyword evidence="5" id="KW-1185">Reference proteome</keyword>
<dbReference type="Proteomes" id="UP000218784">
    <property type="component" value="Unassembled WGS sequence"/>
</dbReference>
<dbReference type="SUPFAM" id="SSF46689">
    <property type="entry name" value="Homeodomain-like"/>
    <property type="match status" value="2"/>
</dbReference>
<organism evidence="4 5">
    <name type="scientific">Sphingomonas ginsenosidimutans</name>
    <dbReference type="NCBI Taxonomy" id="862134"/>
    <lineage>
        <taxon>Bacteria</taxon>
        <taxon>Pseudomonadati</taxon>
        <taxon>Pseudomonadota</taxon>
        <taxon>Alphaproteobacteria</taxon>
        <taxon>Sphingomonadales</taxon>
        <taxon>Sphingomonadaceae</taxon>
        <taxon>Sphingomonas</taxon>
    </lineage>
</organism>
<dbReference type="Gene3D" id="3.40.50.880">
    <property type="match status" value="1"/>
</dbReference>
<keyword evidence="1" id="KW-0805">Transcription regulation</keyword>
<dbReference type="SUPFAM" id="SSF52317">
    <property type="entry name" value="Class I glutamine amidotransferase-like"/>
    <property type="match status" value="1"/>
</dbReference>
<name>A0A2A4HZ83_9SPHN</name>
<dbReference type="Gene3D" id="1.10.10.60">
    <property type="entry name" value="Homeodomain-like"/>
    <property type="match status" value="1"/>
</dbReference>
<dbReference type="RefSeq" id="WP_096611782.1">
    <property type="nucleotide sequence ID" value="NZ_NWVD01000003.1"/>
</dbReference>
<evidence type="ECO:0000313" key="5">
    <source>
        <dbReference type="Proteomes" id="UP000218784"/>
    </source>
</evidence>
<protein>
    <submittedName>
        <fullName evidence="4">Transcriptional regulator FtrA</fullName>
    </submittedName>
</protein>
<evidence type="ECO:0000313" key="4">
    <source>
        <dbReference type="EMBL" id="PCG08988.1"/>
    </source>
</evidence>
<dbReference type="CDD" id="cd03137">
    <property type="entry name" value="GATase1_AraC_1"/>
    <property type="match status" value="1"/>
</dbReference>
<dbReference type="SMART" id="SM00342">
    <property type="entry name" value="HTH_ARAC"/>
    <property type="match status" value="1"/>
</dbReference>
<dbReference type="InterPro" id="IPR018060">
    <property type="entry name" value="HTH_AraC"/>
</dbReference>
<gene>
    <name evidence="4" type="ORF">COA17_08755</name>
</gene>
<dbReference type="Pfam" id="PF12833">
    <property type="entry name" value="HTH_18"/>
    <property type="match status" value="1"/>
</dbReference>
<dbReference type="PANTHER" id="PTHR43130:SF3">
    <property type="entry name" value="HTH-TYPE TRANSCRIPTIONAL REGULATOR RV1931C"/>
    <property type="match status" value="1"/>
</dbReference>
<proteinExistence type="predicted"/>
<dbReference type="AlphaFoldDB" id="A0A2A4HZ83"/>
<accession>A0A2A4HZ83</accession>
<comment type="caution">
    <text evidence="4">The sequence shown here is derived from an EMBL/GenBank/DDBJ whole genome shotgun (WGS) entry which is preliminary data.</text>
</comment>
<sequence>MPIAATATDHLVVALAYDGLCTFEFGITAEVFGLERPEMGDDWYSFTTCAERPGRLATNAGLAIHVDHGLDMLSAATTIVIPGWRSDGAAPSDPLRNALLNAHARGARLVSICSGAFLLAATGLLDGRRATTHWRYAKSLQTAHPAVVVDADTLYAGDDRIFTSAGSAAGIDLLLHLVRLDFGPDAANIVARRLVVAAHRSGGQAQFIERPVLTRPDGVLRPLLDRLRSDPAARWTIGRMARTAAMSERTLARRFREETGESPLAWLTAQRLALARDLLETTNLSMEHIADRAGMGTAANLRLHFTSTVGIPPNLYRKQFRRADA</sequence>
<dbReference type="InterPro" id="IPR052158">
    <property type="entry name" value="INH-QAR"/>
</dbReference>
<dbReference type="GO" id="GO:0043565">
    <property type="term" value="F:sequence-specific DNA binding"/>
    <property type="evidence" value="ECO:0007669"/>
    <property type="project" value="InterPro"/>
</dbReference>
<evidence type="ECO:0000256" key="1">
    <source>
        <dbReference type="ARBA" id="ARBA00023015"/>
    </source>
</evidence>